<feature type="region of interest" description="Disordered" evidence="5">
    <location>
        <begin position="1"/>
        <end position="25"/>
    </location>
</feature>
<dbReference type="Proteomes" id="UP000297736">
    <property type="component" value="Unassembled WGS sequence"/>
</dbReference>
<feature type="binding site" evidence="3">
    <location>
        <position position="74"/>
    </location>
    <ligand>
        <name>Mn(2+)</name>
        <dbReference type="ChEBI" id="CHEBI:29035"/>
    </ligand>
</feature>
<sequence length="394" mass="43570">MTTPTRSHTHQSTLTRYSSAAHQPTWPQPHLVEQVRHRLEAAQSLVTPEEIEELRVCLAVVASGHATVVQLGDCAEPFVELSPQAVDRKLDFIDEAADLVAGATGQGVIAIGRVAGQFAKPRSNPTETVAGQDIPTYMGDAVNGPGSTPEEREPDPFRLLRGHRLAQRATEAIRHHNSTTGRKIWTSHEALLMDYEHPQVRFQGHDRYLTSTHWPWIGNRTRQLDGAHLSLMEVIRNPVSCKIGPGVSTSEAERLVRTLNPHNEKGRLSLIARFGRSRIRDDFPAVVSALCTAGLEVNWMVDPLHGNTRSADDGAKTRLMPDVLDEVTAFNEILKTFDLHSAGIHLEATGDYGIEECTTSVDSRRGSNSYRSLCDPRLNRIQTAEVLTAWTEGR</sequence>
<dbReference type="RefSeq" id="WP_101582792.1">
    <property type="nucleotide sequence ID" value="NZ_BJME01000005.1"/>
</dbReference>
<feature type="binding site" evidence="3">
    <location>
        <position position="113"/>
    </location>
    <ligand>
        <name>phosphoenolpyruvate</name>
        <dbReference type="ChEBI" id="CHEBI:58702"/>
    </ligand>
</feature>
<keyword evidence="3" id="KW-0170">Cobalt</keyword>
<feature type="binding site" evidence="3">
    <location>
        <position position="347"/>
    </location>
    <ligand>
        <name>Mn(2+)</name>
        <dbReference type="ChEBI" id="CHEBI:29035"/>
    </ligand>
</feature>
<dbReference type="InterPro" id="IPR013785">
    <property type="entry name" value="Aldolase_TIM"/>
</dbReference>
<name>A0A2H1HRG2_BREAU</name>
<dbReference type="UniPathway" id="UPA00053">
    <property type="reaction ID" value="UER00084"/>
</dbReference>
<comment type="cofactor">
    <cofactor evidence="3">
        <name>Mn(2+)</name>
        <dbReference type="ChEBI" id="CHEBI:29035"/>
    </cofactor>
    <cofactor evidence="3">
        <name>Co(2+)</name>
        <dbReference type="ChEBI" id="CHEBI:48828"/>
    </cofactor>
    <cofactor evidence="3">
        <name>Cd(2+)</name>
        <dbReference type="ChEBI" id="CHEBI:48775"/>
    </cofactor>
    <text evidence="3">Binds 1 divalent cation per subunit. The enzyme is active with manganese, cobalt or cadmium ions.</text>
</comment>
<evidence type="ECO:0000313" key="7">
    <source>
        <dbReference type="EMBL" id="TGD38535.1"/>
    </source>
</evidence>
<dbReference type="EMBL" id="FXZB01000002">
    <property type="protein sequence ID" value="SMX65481.1"/>
    <property type="molecule type" value="Genomic_DNA"/>
</dbReference>
<keyword evidence="3" id="KW-0104">Cadmium</keyword>
<evidence type="ECO:0000256" key="5">
    <source>
        <dbReference type="SAM" id="MobiDB-lite"/>
    </source>
</evidence>
<accession>A0A2H1HRG2</accession>
<dbReference type="EMBL" id="RHFF01000009">
    <property type="protein sequence ID" value="TGD38535.1"/>
    <property type="molecule type" value="Genomic_DNA"/>
</dbReference>
<feature type="compositionally biased region" description="Polar residues" evidence="5">
    <location>
        <begin position="1"/>
        <end position="22"/>
    </location>
</feature>
<dbReference type="SUPFAM" id="SSF51569">
    <property type="entry name" value="Aldolase"/>
    <property type="match status" value="1"/>
</dbReference>
<evidence type="ECO:0000256" key="4">
    <source>
        <dbReference type="RuleBase" id="RU363071"/>
    </source>
</evidence>
<gene>
    <name evidence="6" type="ORF">BAUR9175_00348</name>
    <name evidence="7" type="ORF">EB834_10130</name>
</gene>
<dbReference type="GO" id="GO:0009073">
    <property type="term" value="P:aromatic amino acid family biosynthetic process"/>
    <property type="evidence" value="ECO:0007669"/>
    <property type="project" value="UniProtKB-KW"/>
</dbReference>
<dbReference type="GO" id="GO:0009423">
    <property type="term" value="P:chorismate biosynthetic process"/>
    <property type="evidence" value="ECO:0007669"/>
    <property type="project" value="UniProtKB-UniPathway"/>
</dbReference>
<reference evidence="8" key="1">
    <citation type="submission" date="2017-03" db="EMBL/GenBank/DDBJ databases">
        <authorList>
            <person name="Monnet C."/>
        </authorList>
    </citation>
    <scope>NUCLEOTIDE SEQUENCE [LARGE SCALE GENOMIC DNA]</scope>
    <source>
        <strain evidence="8">ATCC 9175</strain>
    </source>
</reference>
<proteinExistence type="inferred from homology"/>
<feature type="binding site" evidence="3">
    <location>
        <position position="242"/>
    </location>
    <ligand>
        <name>phosphoenolpyruvate</name>
        <dbReference type="ChEBI" id="CHEBI:58702"/>
    </ligand>
</feature>
<dbReference type="InterPro" id="IPR002480">
    <property type="entry name" value="DAHP_synth_2"/>
</dbReference>
<evidence type="ECO:0000313" key="8">
    <source>
        <dbReference type="Proteomes" id="UP000234525"/>
    </source>
</evidence>
<dbReference type="Proteomes" id="UP000234525">
    <property type="component" value="Unassembled WGS sequence"/>
</dbReference>
<evidence type="ECO:0000256" key="2">
    <source>
        <dbReference type="ARBA" id="ARBA00022679"/>
    </source>
</evidence>
<feature type="binding site" evidence="3">
    <location>
        <position position="375"/>
    </location>
    <ligand>
        <name>Mn(2+)</name>
        <dbReference type="ChEBI" id="CHEBI:29035"/>
    </ligand>
</feature>
<keyword evidence="8" id="KW-1185">Reference proteome</keyword>
<keyword evidence="4" id="KW-0057">Aromatic amino acid biosynthesis</keyword>
<dbReference type="Pfam" id="PF01474">
    <property type="entry name" value="DAHP_synth_2"/>
    <property type="match status" value="1"/>
</dbReference>
<organism evidence="6 8">
    <name type="scientific">Brevibacterium aurantiacum</name>
    <dbReference type="NCBI Taxonomy" id="273384"/>
    <lineage>
        <taxon>Bacteria</taxon>
        <taxon>Bacillati</taxon>
        <taxon>Actinomycetota</taxon>
        <taxon>Actinomycetes</taxon>
        <taxon>Micrococcales</taxon>
        <taxon>Brevibacteriaceae</taxon>
        <taxon>Brevibacterium</taxon>
    </lineage>
</organism>
<feature type="binding site" evidence="3">
    <location>
        <position position="305"/>
    </location>
    <ligand>
        <name>Mn(2+)</name>
        <dbReference type="ChEBI" id="CHEBI:29035"/>
    </ligand>
</feature>
<feature type="region of interest" description="Disordered" evidence="5">
    <location>
        <begin position="135"/>
        <end position="154"/>
    </location>
</feature>
<dbReference type="GO" id="GO:0008652">
    <property type="term" value="P:amino acid biosynthetic process"/>
    <property type="evidence" value="ECO:0007669"/>
    <property type="project" value="UniProtKB-KW"/>
</dbReference>
<feature type="binding site" evidence="3">
    <location>
        <position position="273"/>
    </location>
    <ligand>
        <name>phosphoenolpyruvate</name>
        <dbReference type="ChEBI" id="CHEBI:58702"/>
    </ligand>
</feature>
<keyword evidence="4" id="KW-0028">Amino-acid biosynthesis</keyword>
<keyword evidence="2 4" id="KW-0808">Transferase</keyword>
<evidence type="ECO:0000313" key="9">
    <source>
        <dbReference type="Proteomes" id="UP000297736"/>
    </source>
</evidence>
<dbReference type="EC" id="2.5.1.54" evidence="4"/>
<comment type="catalytic activity">
    <reaction evidence="4">
        <text>D-erythrose 4-phosphate + phosphoenolpyruvate + H2O = 7-phospho-2-dehydro-3-deoxy-D-arabino-heptonate + phosphate</text>
        <dbReference type="Rhea" id="RHEA:14717"/>
        <dbReference type="ChEBI" id="CHEBI:15377"/>
        <dbReference type="ChEBI" id="CHEBI:16897"/>
        <dbReference type="ChEBI" id="CHEBI:43474"/>
        <dbReference type="ChEBI" id="CHEBI:58394"/>
        <dbReference type="ChEBI" id="CHEBI:58702"/>
        <dbReference type="EC" id="2.5.1.54"/>
    </reaction>
</comment>
<comment type="pathway">
    <text evidence="4">Metabolic intermediate biosynthesis; chorismate biosynthesis; chorismate from D-erythrose 4-phosphate and phosphoenolpyruvate: step 1/7.</text>
</comment>
<reference evidence="6" key="2">
    <citation type="submission" date="2017-03" db="EMBL/GenBank/DDBJ databases">
        <authorList>
            <person name="Afonso C.L."/>
            <person name="Miller P.J."/>
            <person name="Scott M.A."/>
            <person name="Spackman E."/>
            <person name="Goraichik I."/>
            <person name="Dimitrov K.M."/>
            <person name="Suarez D.L."/>
            <person name="Swayne D.E."/>
        </authorList>
    </citation>
    <scope>NUCLEOTIDE SEQUENCE [LARGE SCALE GENOMIC DNA]</scope>
    <source>
        <strain evidence="6">ATCC 9175</strain>
    </source>
</reference>
<dbReference type="PANTHER" id="PTHR21337:SF0">
    <property type="entry name" value="PHOSPHO-2-DEHYDRO-3-DEOXYHEPTONATE ALDOLASE"/>
    <property type="match status" value="1"/>
</dbReference>
<comment type="similarity">
    <text evidence="1 4">Belongs to the class-II DAHP synthase family.</text>
</comment>
<dbReference type="GO" id="GO:0003849">
    <property type="term" value="F:3-deoxy-7-phosphoheptulonate synthase activity"/>
    <property type="evidence" value="ECO:0007669"/>
    <property type="project" value="UniProtKB-EC"/>
</dbReference>
<dbReference type="PANTHER" id="PTHR21337">
    <property type="entry name" value="PHOSPHO-2-DEHYDRO-3-DEOXYHEPTONATE ALDOLASE 1, 2"/>
    <property type="match status" value="1"/>
</dbReference>
<dbReference type="Gene3D" id="3.20.20.70">
    <property type="entry name" value="Aldolase class I"/>
    <property type="match status" value="1"/>
</dbReference>
<evidence type="ECO:0000256" key="1">
    <source>
        <dbReference type="ARBA" id="ARBA00008911"/>
    </source>
</evidence>
<keyword evidence="3" id="KW-0464">Manganese</keyword>
<reference evidence="7 9" key="3">
    <citation type="submission" date="2018-10" db="EMBL/GenBank/DDBJ databases">
        <title>Brevibacterium genomes from Austrain hard cheese rinds.</title>
        <authorList>
            <person name="Anast J.M."/>
            <person name="Dzieciol M."/>
            <person name="Schultz D.L."/>
            <person name="Mann E."/>
            <person name="Wagner M."/>
            <person name="Schmitz-Esser S."/>
        </authorList>
    </citation>
    <scope>NUCLEOTIDE SEQUENCE [LARGE SCALE GENOMIC DNA]</scope>
    <source>
        <strain evidence="7 9">L261</strain>
    </source>
</reference>
<protein>
    <recommendedName>
        <fullName evidence="4">Phospho-2-dehydro-3-deoxyheptonate aldolase</fullName>
        <ecNumber evidence="4">2.5.1.54</ecNumber>
    </recommendedName>
</protein>
<dbReference type="AlphaFoldDB" id="A0A2H1HRG2"/>
<evidence type="ECO:0000256" key="3">
    <source>
        <dbReference type="PIRSR" id="PIRSR602480-1"/>
    </source>
</evidence>
<evidence type="ECO:0000313" key="6">
    <source>
        <dbReference type="EMBL" id="SMX65481.1"/>
    </source>
</evidence>